<evidence type="ECO:0000256" key="2">
    <source>
        <dbReference type="ARBA" id="ARBA00022475"/>
    </source>
</evidence>
<feature type="transmembrane region" description="Helical" evidence="6">
    <location>
        <begin position="442"/>
        <end position="463"/>
    </location>
</feature>
<dbReference type="PANTHER" id="PTHR30287">
    <property type="entry name" value="MEMBRANE COMPONENT OF PREDICTED ABC SUPERFAMILY METABOLITE UPTAKE TRANSPORTER"/>
    <property type="match status" value="1"/>
</dbReference>
<keyword evidence="4 6" id="KW-1133">Transmembrane helix</keyword>
<evidence type="ECO:0000256" key="4">
    <source>
        <dbReference type="ARBA" id="ARBA00022989"/>
    </source>
</evidence>
<dbReference type="InterPro" id="IPR003838">
    <property type="entry name" value="ABC3_permease_C"/>
</dbReference>
<feature type="transmembrane region" description="Helical" evidence="6">
    <location>
        <begin position="797"/>
        <end position="824"/>
    </location>
</feature>
<dbReference type="EMBL" id="BAAAZO010000003">
    <property type="protein sequence ID" value="GAA3606773.1"/>
    <property type="molecule type" value="Genomic_DNA"/>
</dbReference>
<dbReference type="PANTHER" id="PTHR30287:SF2">
    <property type="entry name" value="BLL1001 PROTEIN"/>
    <property type="match status" value="1"/>
</dbReference>
<feature type="transmembrane region" description="Helical" evidence="6">
    <location>
        <begin position="351"/>
        <end position="382"/>
    </location>
</feature>
<feature type="transmembrane region" description="Helical" evidence="6">
    <location>
        <begin position="402"/>
        <end position="421"/>
    </location>
</feature>
<feature type="transmembrane region" description="Helical" evidence="6">
    <location>
        <begin position="854"/>
        <end position="875"/>
    </location>
</feature>
<evidence type="ECO:0000313" key="9">
    <source>
        <dbReference type="Proteomes" id="UP001501074"/>
    </source>
</evidence>
<keyword evidence="9" id="KW-1185">Reference proteome</keyword>
<feature type="transmembrane region" description="Helical" evidence="6">
    <location>
        <begin position="895"/>
        <end position="918"/>
    </location>
</feature>
<reference evidence="9" key="1">
    <citation type="journal article" date="2019" name="Int. J. Syst. Evol. Microbiol.">
        <title>The Global Catalogue of Microorganisms (GCM) 10K type strain sequencing project: providing services to taxonomists for standard genome sequencing and annotation.</title>
        <authorList>
            <consortium name="The Broad Institute Genomics Platform"/>
            <consortium name="The Broad Institute Genome Sequencing Center for Infectious Disease"/>
            <person name="Wu L."/>
            <person name="Ma J."/>
        </authorList>
    </citation>
    <scope>NUCLEOTIDE SEQUENCE [LARGE SCALE GENOMIC DNA]</scope>
    <source>
        <strain evidence="9">JCM 16902</strain>
    </source>
</reference>
<proteinExistence type="predicted"/>
<name>A0ABP6ZE34_9ACTN</name>
<dbReference type="InterPro" id="IPR038766">
    <property type="entry name" value="Membrane_comp_ABC_pdt"/>
</dbReference>
<evidence type="ECO:0000259" key="7">
    <source>
        <dbReference type="Pfam" id="PF02687"/>
    </source>
</evidence>
<evidence type="ECO:0000313" key="8">
    <source>
        <dbReference type="EMBL" id="GAA3606773.1"/>
    </source>
</evidence>
<keyword evidence="3 6" id="KW-0812">Transmembrane</keyword>
<evidence type="ECO:0000256" key="6">
    <source>
        <dbReference type="SAM" id="Phobius"/>
    </source>
</evidence>
<organism evidence="8 9">
    <name type="scientific">Kineosporia mesophila</name>
    <dbReference type="NCBI Taxonomy" id="566012"/>
    <lineage>
        <taxon>Bacteria</taxon>
        <taxon>Bacillati</taxon>
        <taxon>Actinomycetota</taxon>
        <taxon>Actinomycetes</taxon>
        <taxon>Kineosporiales</taxon>
        <taxon>Kineosporiaceae</taxon>
        <taxon>Kineosporia</taxon>
    </lineage>
</organism>
<evidence type="ECO:0000256" key="1">
    <source>
        <dbReference type="ARBA" id="ARBA00004651"/>
    </source>
</evidence>
<keyword evidence="2" id="KW-1003">Cell membrane</keyword>
<feature type="transmembrane region" description="Helical" evidence="6">
    <location>
        <begin position="304"/>
        <end position="330"/>
    </location>
</feature>
<gene>
    <name evidence="8" type="ORF">GCM10022223_23360</name>
</gene>
<dbReference type="Proteomes" id="UP001501074">
    <property type="component" value="Unassembled WGS sequence"/>
</dbReference>
<feature type="domain" description="ABC3 transporter permease C-terminal" evidence="7">
    <location>
        <begin position="804"/>
        <end position="921"/>
    </location>
</feature>
<feature type="transmembrane region" description="Helical" evidence="6">
    <location>
        <begin position="27"/>
        <end position="48"/>
    </location>
</feature>
<comment type="subcellular location">
    <subcellularLocation>
        <location evidence="1">Cell membrane</location>
        <topology evidence="1">Multi-pass membrane protein</topology>
    </subcellularLocation>
</comment>
<protein>
    <recommendedName>
        <fullName evidence="7">ABC3 transporter permease C-terminal domain-containing protein</fullName>
    </recommendedName>
</protein>
<feature type="domain" description="ABC3 transporter permease C-terminal" evidence="7">
    <location>
        <begin position="310"/>
        <end position="428"/>
    </location>
</feature>
<evidence type="ECO:0000256" key="3">
    <source>
        <dbReference type="ARBA" id="ARBA00022692"/>
    </source>
</evidence>
<feature type="transmembrane region" description="Helical" evidence="6">
    <location>
        <begin position="521"/>
        <end position="543"/>
    </location>
</feature>
<dbReference type="Pfam" id="PF02687">
    <property type="entry name" value="FtsX"/>
    <property type="match status" value="2"/>
</dbReference>
<dbReference type="RefSeq" id="WP_231488242.1">
    <property type="nucleotide sequence ID" value="NZ_BAAAZO010000003.1"/>
</dbReference>
<comment type="caution">
    <text evidence="8">The sequence shown here is derived from an EMBL/GenBank/DDBJ whole genome shotgun (WGS) entry which is preliminary data.</text>
</comment>
<sequence length="931" mass="97551">MIFERIVVWRAALRLARRDVWRNKGRSALVALMVALPVLALAAVSVLWHSDERDPQDDVRVRLGVQAQAEITYAYGVALVQTTDGRGYTTRDDPPVDEESGPATMAQFEEAVTPLIPARDQVVSEWSVDSNRNLRRGDRLLGATLREIDYTAGGLGGLLEQVAGRAPEQAGEVVVSRRLADAGVKVGERLTYRPTGDPERSLTVVGVVDGLTLENGKEIIGRPGTFVSAAVREALRPGDGTYDGGYTRSRLIVVGPDPVTWSDVLDLNERGAVVLSRQVVADPPPASQVSYNNDRYLVDTPSEVVGVMVVVIGMVLLQIALLAGPAIAVGARRNQHTLALLAATGAHRRHLRTVVLATNGVIGLVSCTVAAGLGTLLGMVIIAVLRAHDVSIVRIDVHSVDLLVLVGVGVLTSLGASLIPARQAAKLDVVAALTGRRGYSPPALRVPVLGLVLVAVGTGLAVFTSKADLPFVTVLGLGLAEVGLVAASGAIVALAARLAVHLPFSARFALRDAARQRSRTAPAVAAVLAAIAGGSAALVFMAAQEDYDHRNYRPAAASGVIAVDAITYSFDDAEPSLPRAEALLRKELPIGTLQPFRTPKSADDGVDVVLNPLLPPGFECPPLATLQGGVSISVSPSSVPDDDLGPCPGRSEPGTIDFEHGNLFDDGTALQVLTDGAAPAAAAALKAGRVVTTDPEVIWPDGKVHLSVERWSDDGQDDTRTTVALDAVPWPSGDQKLTGLVYPSVAAGKLGLELETSGFLADTTRSVSKGQEERVNDLLHTEAGVQMEVERGYVSSYTLGLLALLVAAAVVSLVGTFTAVGLAAAESRADLSTLAAVGAGPGVRRRLAAAQAGVISGLGGVLGVVSGILAGWVLIRMQHDWSSLASDEELWRLVLPWRYLLGVGLGIPLLAMLIAFATTRSRLTVVRRPGQ</sequence>
<evidence type="ECO:0000256" key="5">
    <source>
        <dbReference type="ARBA" id="ARBA00023136"/>
    </source>
</evidence>
<feature type="transmembrane region" description="Helical" evidence="6">
    <location>
        <begin position="475"/>
        <end position="500"/>
    </location>
</feature>
<keyword evidence="5 6" id="KW-0472">Membrane</keyword>
<accession>A0ABP6ZE34</accession>